<evidence type="ECO:0000256" key="1">
    <source>
        <dbReference type="ARBA" id="ARBA00004141"/>
    </source>
</evidence>
<dbReference type="GO" id="GO:0004602">
    <property type="term" value="F:glutathione peroxidase activity"/>
    <property type="evidence" value="ECO:0007669"/>
    <property type="project" value="TreeGrafter"/>
</dbReference>
<evidence type="ECO:0000256" key="2">
    <source>
        <dbReference type="ARBA" id="ARBA00022692"/>
    </source>
</evidence>
<dbReference type="AlphaFoldDB" id="A0AAD5YE68"/>
<evidence type="ECO:0000256" key="4">
    <source>
        <dbReference type="ARBA" id="ARBA00023136"/>
    </source>
</evidence>
<dbReference type="GO" id="GO:0005635">
    <property type="term" value="C:nuclear envelope"/>
    <property type="evidence" value="ECO:0007669"/>
    <property type="project" value="TreeGrafter"/>
</dbReference>
<dbReference type="GO" id="GO:0004364">
    <property type="term" value="F:glutathione transferase activity"/>
    <property type="evidence" value="ECO:0007669"/>
    <property type="project" value="TreeGrafter"/>
</dbReference>
<gene>
    <name evidence="6" type="ORF">NLI96_g10594</name>
</gene>
<dbReference type="InterPro" id="IPR050997">
    <property type="entry name" value="MAPEG"/>
</dbReference>
<dbReference type="InterPro" id="IPR001129">
    <property type="entry name" value="Membr-assoc_MAPEG"/>
</dbReference>
<dbReference type="Pfam" id="PF01124">
    <property type="entry name" value="MAPEG"/>
    <property type="match status" value="1"/>
</dbReference>
<accession>A0AAD5YE68</accession>
<feature type="transmembrane region" description="Helical" evidence="5">
    <location>
        <begin position="12"/>
        <end position="30"/>
    </location>
</feature>
<dbReference type="Proteomes" id="UP001212997">
    <property type="component" value="Unassembled WGS sequence"/>
</dbReference>
<dbReference type="PANTHER" id="PTHR10250">
    <property type="entry name" value="MICROSOMAL GLUTATHIONE S-TRANSFERASE"/>
    <property type="match status" value="1"/>
</dbReference>
<evidence type="ECO:0000313" key="7">
    <source>
        <dbReference type="Proteomes" id="UP001212997"/>
    </source>
</evidence>
<dbReference type="GO" id="GO:0005783">
    <property type="term" value="C:endoplasmic reticulum"/>
    <property type="evidence" value="ECO:0007669"/>
    <property type="project" value="TreeGrafter"/>
</dbReference>
<keyword evidence="2 5" id="KW-0812">Transmembrane</keyword>
<reference evidence="6" key="1">
    <citation type="submission" date="2022-07" db="EMBL/GenBank/DDBJ databases">
        <title>Genome Sequence of Physisporinus lineatus.</title>
        <authorList>
            <person name="Buettner E."/>
        </authorList>
    </citation>
    <scope>NUCLEOTIDE SEQUENCE</scope>
    <source>
        <strain evidence="6">VT162</strain>
    </source>
</reference>
<dbReference type="GO" id="GO:0016020">
    <property type="term" value="C:membrane"/>
    <property type="evidence" value="ECO:0007669"/>
    <property type="project" value="UniProtKB-SubCell"/>
</dbReference>
<proteinExistence type="predicted"/>
<keyword evidence="3 5" id="KW-1133">Transmembrane helix</keyword>
<dbReference type="Gene3D" id="1.20.120.550">
    <property type="entry name" value="Membrane associated eicosanoid/glutathione metabolism-like domain"/>
    <property type="match status" value="1"/>
</dbReference>
<keyword evidence="4 5" id="KW-0472">Membrane</keyword>
<keyword evidence="7" id="KW-1185">Reference proteome</keyword>
<dbReference type="PANTHER" id="PTHR10250:SF26">
    <property type="entry name" value="GLUTATHIONE S-TRANSFERASE 3, MITOCHONDRIAL"/>
    <property type="match status" value="1"/>
</dbReference>
<dbReference type="InterPro" id="IPR023352">
    <property type="entry name" value="MAPEG-like_dom_sf"/>
</dbReference>
<comment type="subcellular location">
    <subcellularLocation>
        <location evidence="1">Membrane</location>
        <topology evidence="1">Multi-pass membrane protein</topology>
    </subcellularLocation>
</comment>
<dbReference type="EMBL" id="JANAWD010000615">
    <property type="protein sequence ID" value="KAJ3477250.1"/>
    <property type="molecule type" value="Genomic_DNA"/>
</dbReference>
<protein>
    <recommendedName>
        <fullName evidence="8">Membrane-associated proteins in eicosanoid and glutathione metabolism</fullName>
    </recommendedName>
</protein>
<name>A0AAD5YE68_9APHY</name>
<comment type="caution">
    <text evidence="6">The sequence shown here is derived from an EMBL/GenBank/DDBJ whole genome shotgun (WGS) entry which is preliminary data.</text>
</comment>
<evidence type="ECO:0000313" key="6">
    <source>
        <dbReference type="EMBL" id="KAJ3477250.1"/>
    </source>
</evidence>
<evidence type="ECO:0008006" key="8">
    <source>
        <dbReference type="Google" id="ProtNLM"/>
    </source>
</evidence>
<organism evidence="6 7">
    <name type="scientific">Meripilus lineatus</name>
    <dbReference type="NCBI Taxonomy" id="2056292"/>
    <lineage>
        <taxon>Eukaryota</taxon>
        <taxon>Fungi</taxon>
        <taxon>Dikarya</taxon>
        <taxon>Basidiomycota</taxon>
        <taxon>Agaricomycotina</taxon>
        <taxon>Agaricomycetes</taxon>
        <taxon>Polyporales</taxon>
        <taxon>Meripilaceae</taxon>
        <taxon>Meripilus</taxon>
    </lineage>
</organism>
<feature type="transmembrane region" description="Helical" evidence="5">
    <location>
        <begin position="145"/>
        <end position="167"/>
    </location>
</feature>
<evidence type="ECO:0000256" key="5">
    <source>
        <dbReference type="SAM" id="Phobius"/>
    </source>
</evidence>
<evidence type="ECO:0000256" key="3">
    <source>
        <dbReference type="ARBA" id="ARBA00022989"/>
    </source>
</evidence>
<dbReference type="SUPFAM" id="SSF161084">
    <property type="entry name" value="MAPEG domain-like"/>
    <property type="match status" value="1"/>
</dbReference>
<sequence>MAVTLVLPDGYQYAGAAIISTFWLTFWQMFRVGRSRGKAGIPYPQLYAEKSEQSTSKDALVFNCCQRAHQNTLENLPMILVRYVGLEVTGVYDGQSTTSSTAVTATKYPILAASLCGAWVCFRTLYTLGYSTGNPAKRNLYKSTILGGLTGLSLLSSATFTVAQHILAA</sequence>